<organism evidence="1 2">
    <name type="scientific">Panicum miliaceum</name>
    <name type="common">Proso millet</name>
    <name type="synonym">Broomcorn millet</name>
    <dbReference type="NCBI Taxonomy" id="4540"/>
    <lineage>
        <taxon>Eukaryota</taxon>
        <taxon>Viridiplantae</taxon>
        <taxon>Streptophyta</taxon>
        <taxon>Embryophyta</taxon>
        <taxon>Tracheophyta</taxon>
        <taxon>Spermatophyta</taxon>
        <taxon>Magnoliopsida</taxon>
        <taxon>Liliopsida</taxon>
        <taxon>Poales</taxon>
        <taxon>Poaceae</taxon>
        <taxon>PACMAD clade</taxon>
        <taxon>Panicoideae</taxon>
        <taxon>Panicodae</taxon>
        <taxon>Paniceae</taxon>
        <taxon>Panicinae</taxon>
        <taxon>Panicum</taxon>
        <taxon>Panicum sect. Panicum</taxon>
    </lineage>
</organism>
<comment type="caution">
    <text evidence="1">The sequence shown here is derived from an EMBL/GenBank/DDBJ whole genome shotgun (WGS) entry which is preliminary data.</text>
</comment>
<evidence type="ECO:0000313" key="2">
    <source>
        <dbReference type="Proteomes" id="UP000275267"/>
    </source>
</evidence>
<dbReference type="Proteomes" id="UP000275267">
    <property type="component" value="Unassembled WGS sequence"/>
</dbReference>
<accession>A0A3L6Q8E3</accession>
<name>A0A3L6Q8E3_PANMI</name>
<dbReference type="EMBL" id="PQIB02000013">
    <property type="protein sequence ID" value="RLM74934.1"/>
    <property type="molecule type" value="Genomic_DNA"/>
</dbReference>
<keyword evidence="2" id="KW-1185">Reference proteome</keyword>
<sequence>MSRSAAGLKIERLWLWHAPTRSDQEAPGIPLCQEAQRFRLTDVEGYPAWHWEDVMQGCVRPSRMLRSF</sequence>
<dbReference type="AlphaFoldDB" id="A0A3L6Q8E3"/>
<gene>
    <name evidence="1" type="ORF">C2845_PM15G25910</name>
</gene>
<proteinExistence type="predicted"/>
<protein>
    <submittedName>
        <fullName evidence="1">Uncharacterized protein</fullName>
    </submittedName>
</protein>
<evidence type="ECO:0000313" key="1">
    <source>
        <dbReference type="EMBL" id="RLM74934.1"/>
    </source>
</evidence>
<reference evidence="2" key="1">
    <citation type="journal article" date="2019" name="Nat. Commun.">
        <title>The genome of broomcorn millet.</title>
        <authorList>
            <person name="Zou C."/>
            <person name="Miki D."/>
            <person name="Li D."/>
            <person name="Tang Q."/>
            <person name="Xiao L."/>
            <person name="Rajput S."/>
            <person name="Deng P."/>
            <person name="Jia W."/>
            <person name="Huang R."/>
            <person name="Zhang M."/>
            <person name="Sun Y."/>
            <person name="Hu J."/>
            <person name="Fu X."/>
            <person name="Schnable P.S."/>
            <person name="Li F."/>
            <person name="Zhang H."/>
            <person name="Feng B."/>
            <person name="Zhu X."/>
            <person name="Liu R."/>
            <person name="Schnable J.C."/>
            <person name="Zhu J.-K."/>
            <person name="Zhang H."/>
        </authorList>
    </citation>
    <scope>NUCLEOTIDE SEQUENCE [LARGE SCALE GENOMIC DNA]</scope>
</reference>